<organism evidence="2 3">
    <name type="scientific">Anisodus tanguticus</name>
    <dbReference type="NCBI Taxonomy" id="243964"/>
    <lineage>
        <taxon>Eukaryota</taxon>
        <taxon>Viridiplantae</taxon>
        <taxon>Streptophyta</taxon>
        <taxon>Embryophyta</taxon>
        <taxon>Tracheophyta</taxon>
        <taxon>Spermatophyta</taxon>
        <taxon>Magnoliopsida</taxon>
        <taxon>eudicotyledons</taxon>
        <taxon>Gunneridae</taxon>
        <taxon>Pentapetalae</taxon>
        <taxon>asterids</taxon>
        <taxon>lamiids</taxon>
        <taxon>Solanales</taxon>
        <taxon>Solanaceae</taxon>
        <taxon>Solanoideae</taxon>
        <taxon>Hyoscyameae</taxon>
        <taxon>Anisodus</taxon>
    </lineage>
</organism>
<feature type="domain" description="DUF4378" evidence="1">
    <location>
        <begin position="26"/>
        <end position="90"/>
    </location>
</feature>
<dbReference type="PANTHER" id="PTHR21726:SF57">
    <property type="entry name" value="SERINE-RICH ADHESIN FOR PLATELETS-LIKE PROTEIN"/>
    <property type="match status" value="1"/>
</dbReference>
<dbReference type="Proteomes" id="UP001291623">
    <property type="component" value="Unassembled WGS sequence"/>
</dbReference>
<proteinExistence type="predicted"/>
<comment type="caution">
    <text evidence="2">The sequence shown here is derived from an EMBL/GenBank/DDBJ whole genome shotgun (WGS) entry which is preliminary data.</text>
</comment>
<evidence type="ECO:0000259" key="1">
    <source>
        <dbReference type="Pfam" id="PF14309"/>
    </source>
</evidence>
<dbReference type="AlphaFoldDB" id="A0AAE1VHY1"/>
<name>A0AAE1VHY1_9SOLA</name>
<evidence type="ECO:0000313" key="3">
    <source>
        <dbReference type="Proteomes" id="UP001291623"/>
    </source>
</evidence>
<dbReference type="InterPro" id="IPR025486">
    <property type="entry name" value="DUF4378"/>
</dbReference>
<accession>A0AAE1VHY1</accession>
<dbReference type="Pfam" id="PF14309">
    <property type="entry name" value="DUF4378"/>
    <property type="match status" value="1"/>
</dbReference>
<sequence length="96" mass="11408">MSGIRCKQSSGGSFEAWAKWTILIQRKEWLARRSVRERLLWWKSMEELMVDEVVDKDMSTQRGKWTDFSFEAFEEGVDIENGILSYLMDELIHDLM</sequence>
<dbReference type="EMBL" id="JAVYJV010000009">
    <property type="protein sequence ID" value="KAK4361884.1"/>
    <property type="molecule type" value="Genomic_DNA"/>
</dbReference>
<protein>
    <recommendedName>
        <fullName evidence="1">DUF4378 domain-containing protein</fullName>
    </recommendedName>
</protein>
<evidence type="ECO:0000313" key="2">
    <source>
        <dbReference type="EMBL" id="KAK4361884.1"/>
    </source>
</evidence>
<gene>
    <name evidence="2" type="ORF">RND71_017125</name>
</gene>
<dbReference type="PANTHER" id="PTHR21726">
    <property type="entry name" value="PHOSPHATIDYLINOSITOL N-ACETYLGLUCOSAMINYLTRANSFERASE SUBUNIT P DOWN SYNDROME CRITICAL REGION PROTEIN 5 -RELATED"/>
    <property type="match status" value="1"/>
</dbReference>
<reference evidence="2" key="1">
    <citation type="submission" date="2023-12" db="EMBL/GenBank/DDBJ databases">
        <title>Genome assembly of Anisodus tanguticus.</title>
        <authorList>
            <person name="Wang Y.-J."/>
        </authorList>
    </citation>
    <scope>NUCLEOTIDE SEQUENCE</scope>
    <source>
        <strain evidence="2">KB-2021</strain>
        <tissue evidence="2">Leaf</tissue>
    </source>
</reference>
<keyword evidence="3" id="KW-1185">Reference proteome</keyword>